<sequence length="292" mass="33584">MQVILHTGVHCTDDDRILKCLLRNAETWRHEGVAIPGPSNYRQLLSDAVNRIGTKRPNDDVRDILLDAIVNEDPAQVDRLILSNQNFFSVPKLMFGGQRIYYKAEARLRTLSEIFKGDDLELFMGLRDPATFLPAAFAATPHTNFDAFLDGVDPMQFRWSDLIRRLRADVPEVPITIWCNEDTPLIWGQLIRDMAGIEITRKITGAFDLFSSIISREGMKRFRAFLKENPTINEMQKRRVMSAFLDKYALDEEIEEEVDLPWDEAYIDMLTELYEDDIYTISRIPGVTVIAP</sequence>
<evidence type="ECO:0008006" key="3">
    <source>
        <dbReference type="Google" id="ProtNLM"/>
    </source>
</evidence>
<dbReference type="AlphaFoldDB" id="A0A0N7M197"/>
<keyword evidence="2" id="KW-1185">Reference proteome</keyword>
<dbReference type="OrthoDB" id="7816979at2"/>
<proteinExistence type="predicted"/>
<evidence type="ECO:0000313" key="2">
    <source>
        <dbReference type="Proteomes" id="UP000054935"/>
    </source>
</evidence>
<protein>
    <recommendedName>
        <fullName evidence="3">Sulfotransferase domain protein</fullName>
    </recommendedName>
</protein>
<reference evidence="1 2" key="1">
    <citation type="submission" date="2015-09" db="EMBL/GenBank/DDBJ databases">
        <authorList>
            <consortium name="Swine Surveillance"/>
        </authorList>
    </citation>
    <scope>NUCLEOTIDE SEQUENCE [LARGE SCALE GENOMIC DNA]</scope>
    <source>
        <strain evidence="1 2">CECT 7648</strain>
    </source>
</reference>
<dbReference type="RefSeq" id="WP_058249546.1">
    <property type="nucleotide sequence ID" value="NZ_CYSE01000018.1"/>
</dbReference>
<name>A0A0N7M197_9RHOB</name>
<organism evidence="1 2">
    <name type="scientific">Tropicibacter naphthalenivorans</name>
    <dbReference type="NCBI Taxonomy" id="441103"/>
    <lineage>
        <taxon>Bacteria</taxon>
        <taxon>Pseudomonadati</taxon>
        <taxon>Pseudomonadota</taxon>
        <taxon>Alphaproteobacteria</taxon>
        <taxon>Rhodobacterales</taxon>
        <taxon>Roseobacteraceae</taxon>
        <taxon>Tropicibacter</taxon>
    </lineage>
</organism>
<evidence type="ECO:0000313" key="1">
    <source>
        <dbReference type="EMBL" id="CUH82657.1"/>
    </source>
</evidence>
<gene>
    <name evidence="1" type="ORF">TRN7648_04199</name>
</gene>
<dbReference type="EMBL" id="CYSE01000018">
    <property type="protein sequence ID" value="CUH82657.1"/>
    <property type="molecule type" value="Genomic_DNA"/>
</dbReference>
<accession>A0A0N7M197</accession>
<dbReference type="Proteomes" id="UP000054935">
    <property type="component" value="Unassembled WGS sequence"/>
</dbReference>
<dbReference type="STRING" id="441103.TRN7648_04199"/>